<keyword evidence="2" id="KW-1185">Reference proteome</keyword>
<evidence type="ECO:0000313" key="2">
    <source>
        <dbReference type="Proteomes" id="UP000489600"/>
    </source>
</evidence>
<dbReference type="AlphaFoldDB" id="A0A565BUB7"/>
<accession>A0A565BUB7</accession>
<sequence>MGIHHTICVDMVLERLRNALMVLGIYDVIHLYVVVAHRERVSLEPALFENNQNRRAFRINDKKGIAYCVWTKSDIPKQAVDSHINTRHLILLATSRQMKFFKAHINGETPNLGKTIIVFTRDYDYNFTITRLKNLGLRVILVTHGCKCKIKGVEKCRFSDMMNGNPVWRGTPWNPVVANHLAYIALEVMSLEYYKLPAIIDTACKKRALKPKPQNWFRGGSSSSHFRVHIEEKRRCVLSAPRFSKQLKIWLIIYINVRRV</sequence>
<dbReference type="EMBL" id="CABITT030000005">
    <property type="protein sequence ID" value="VVB05004.1"/>
    <property type="molecule type" value="Genomic_DNA"/>
</dbReference>
<organism evidence="1 2">
    <name type="scientific">Arabis nemorensis</name>
    <dbReference type="NCBI Taxonomy" id="586526"/>
    <lineage>
        <taxon>Eukaryota</taxon>
        <taxon>Viridiplantae</taxon>
        <taxon>Streptophyta</taxon>
        <taxon>Embryophyta</taxon>
        <taxon>Tracheophyta</taxon>
        <taxon>Spermatophyta</taxon>
        <taxon>Magnoliopsida</taxon>
        <taxon>eudicotyledons</taxon>
        <taxon>Gunneridae</taxon>
        <taxon>Pentapetalae</taxon>
        <taxon>rosids</taxon>
        <taxon>malvids</taxon>
        <taxon>Brassicales</taxon>
        <taxon>Brassicaceae</taxon>
        <taxon>Arabideae</taxon>
        <taxon>Arabis</taxon>
    </lineage>
</organism>
<proteinExistence type="predicted"/>
<evidence type="ECO:0000313" key="1">
    <source>
        <dbReference type="EMBL" id="VVB05004.1"/>
    </source>
</evidence>
<comment type="caution">
    <text evidence="1">The sequence shown here is derived from an EMBL/GenBank/DDBJ whole genome shotgun (WGS) entry which is preliminary data.</text>
</comment>
<protein>
    <submittedName>
        <fullName evidence="1">Uncharacterized protein</fullName>
    </submittedName>
</protein>
<name>A0A565BUB7_9BRAS</name>
<dbReference type="Proteomes" id="UP000489600">
    <property type="component" value="Unassembled WGS sequence"/>
</dbReference>
<reference evidence="1" key="1">
    <citation type="submission" date="2019-07" db="EMBL/GenBank/DDBJ databases">
        <authorList>
            <person name="Dittberner H."/>
        </authorList>
    </citation>
    <scope>NUCLEOTIDE SEQUENCE [LARGE SCALE GENOMIC DNA]</scope>
</reference>
<gene>
    <name evidence="1" type="ORF">ANE_LOCUS15448</name>
</gene>